<accession>A0A6P7T5U3</accession>
<protein>
    <submittedName>
        <fullName evidence="2">General transcription factor II-I repeat domain-containing protein 2A-like</fullName>
    </submittedName>
</protein>
<organism evidence="1 2">
    <name type="scientific">Octopus sinensis</name>
    <name type="common">East Asian common octopus</name>
    <dbReference type="NCBI Taxonomy" id="2607531"/>
    <lineage>
        <taxon>Eukaryota</taxon>
        <taxon>Metazoa</taxon>
        <taxon>Spiralia</taxon>
        <taxon>Lophotrochozoa</taxon>
        <taxon>Mollusca</taxon>
        <taxon>Cephalopoda</taxon>
        <taxon>Coleoidea</taxon>
        <taxon>Octopodiformes</taxon>
        <taxon>Octopoda</taxon>
        <taxon>Incirrata</taxon>
        <taxon>Octopodidae</taxon>
        <taxon>Octopus</taxon>
    </lineage>
</organism>
<name>A0A6P7T5U3_9MOLL</name>
<dbReference type="PANTHER" id="PTHR45913">
    <property type="entry name" value="EPM2A-INTERACTING PROTEIN 1"/>
    <property type="match status" value="1"/>
</dbReference>
<sequence>MVLFKAISLSLRMVTRRVDEMSADVKNQLINAYSELQYFSIAVDENIGLSDTAQLAVFVRGGTSTFQIFEEFIQLIPVEETVTGADIFEAFLKMISEMKNRFKSDRAVIDPVEMENIYATGII</sequence>
<evidence type="ECO:0000313" key="1">
    <source>
        <dbReference type="Proteomes" id="UP000515154"/>
    </source>
</evidence>
<gene>
    <name evidence="2" type="primary">LOC115220291</name>
</gene>
<dbReference type="RefSeq" id="XP_029646258.1">
    <property type="nucleotide sequence ID" value="XM_029790398.1"/>
</dbReference>
<dbReference type="Proteomes" id="UP000515154">
    <property type="component" value="Linkage group LG16"/>
</dbReference>
<dbReference type="AlphaFoldDB" id="A0A6P7T5U3"/>
<dbReference type="PANTHER" id="PTHR45913:SF5">
    <property type="entry name" value="GENERAL TRANSCRIPTION FACTOR II-I REPEAT DOMAIN-CONTAINING PROTEIN 2A-LIKE PROTEIN"/>
    <property type="match status" value="1"/>
</dbReference>
<proteinExistence type="predicted"/>
<reference evidence="2" key="1">
    <citation type="submission" date="2025-08" db="UniProtKB">
        <authorList>
            <consortium name="RefSeq"/>
        </authorList>
    </citation>
    <scope>IDENTIFICATION</scope>
</reference>
<dbReference type="KEGG" id="osn:115220291"/>
<evidence type="ECO:0000313" key="2">
    <source>
        <dbReference type="RefSeq" id="XP_029646258.1"/>
    </source>
</evidence>
<keyword evidence="1" id="KW-1185">Reference proteome</keyword>